<dbReference type="Proteomes" id="UP001231649">
    <property type="component" value="Chromosome 23"/>
</dbReference>
<evidence type="ECO:0000313" key="1">
    <source>
        <dbReference type="EMBL" id="KAJ8710494.1"/>
    </source>
</evidence>
<reference evidence="1" key="1">
    <citation type="submission" date="2023-03" db="EMBL/GenBank/DDBJ databases">
        <title>Chromosome-level genomes of two armyworms, Mythimna separata and Mythimna loreyi, provide insights into the biosynthesis and reception of sex pheromones.</title>
        <authorList>
            <person name="Zhao H."/>
        </authorList>
    </citation>
    <scope>NUCLEOTIDE SEQUENCE</scope>
    <source>
        <strain evidence="1">BeijingLab</strain>
    </source>
</reference>
<gene>
    <name evidence="1" type="ORF">PYW08_009009</name>
</gene>
<accession>A0ACC2Q7H7</accession>
<name>A0ACC2Q7H7_9NEOP</name>
<keyword evidence="2" id="KW-1185">Reference proteome</keyword>
<evidence type="ECO:0000313" key="2">
    <source>
        <dbReference type="Proteomes" id="UP001231649"/>
    </source>
</evidence>
<dbReference type="EMBL" id="CM056799">
    <property type="protein sequence ID" value="KAJ8710494.1"/>
    <property type="molecule type" value="Genomic_DNA"/>
</dbReference>
<proteinExistence type="predicted"/>
<organism evidence="1 2">
    <name type="scientific">Mythimna loreyi</name>
    <dbReference type="NCBI Taxonomy" id="667449"/>
    <lineage>
        <taxon>Eukaryota</taxon>
        <taxon>Metazoa</taxon>
        <taxon>Ecdysozoa</taxon>
        <taxon>Arthropoda</taxon>
        <taxon>Hexapoda</taxon>
        <taxon>Insecta</taxon>
        <taxon>Pterygota</taxon>
        <taxon>Neoptera</taxon>
        <taxon>Endopterygota</taxon>
        <taxon>Lepidoptera</taxon>
        <taxon>Glossata</taxon>
        <taxon>Ditrysia</taxon>
        <taxon>Noctuoidea</taxon>
        <taxon>Noctuidae</taxon>
        <taxon>Noctuinae</taxon>
        <taxon>Hadenini</taxon>
        <taxon>Mythimna</taxon>
    </lineage>
</organism>
<comment type="caution">
    <text evidence="1">The sequence shown here is derived from an EMBL/GenBank/DDBJ whole genome shotgun (WGS) entry which is preliminary data.</text>
</comment>
<protein>
    <submittedName>
        <fullName evidence="1">Uncharacterized protein</fullName>
    </submittedName>
</protein>
<sequence length="672" mass="76411">MSKPHEFDFDVYITSKSTCVLFVVHTTCGNKSKMSEENINNDPNKKRTRKKRKNFLANAKKYAKKGQMGRGTKIPEELYQYFVGILDAMKQGIEDKEERHALVNNVLERTKGEEHNVVGNQLGCRVVELLLPFASAEDLERYMEVLSPDLRRLCADNFTSHVVETLLRVACERATEHLQTGDETPSDEEDEVPKKKAKKEPKKESNYEQEHIKKCHEFTLKISKYALNNLEEFVWDQYANHILRSALKCLSGITLLPGEKPKVNIFKQTVNDGKGIPPHTTKMTYKTVPDEFKAIVKDFVTRLSAWPQFKDLPYQNITSGLLQVLLYAIKNVDKNATKDLLRKLLDESFAPEDWVGNGEDDKKDVKVGDGEGNVNQGSNLPPVFDSEAAVRLLEAALFVSKKKTYTQIYARCFINRLGQLASMPMLNYTVQRLIDNCQVKEEFEPMFEELSDKLGALLACGNTGVLVALAKACLRLKAKQAQYLNSLEAALKCSSPEHQKYFSVLCLRLLPADRVDLTTLDKEYFINVHGSVILQCILDFQRPAKAVNSLLELTTDQLMIIFCDAKGCHVADALCKGQYVGVKARDKLIWRLKGYYQQLALSQYGSRAFEQVFHVASAEQKIKIMTELAEKSNLLNSTTYGRLVATKLEVETFKLSQKKWEQMWKKKEGENK</sequence>